<evidence type="ECO:0000313" key="1">
    <source>
        <dbReference type="EMBL" id="QJA48098.1"/>
    </source>
</evidence>
<dbReference type="EMBL" id="MT144071">
    <property type="protein sequence ID" value="QJA48098.1"/>
    <property type="molecule type" value="Genomic_DNA"/>
</dbReference>
<sequence>MKIYYVRWLDAWSDDRPHIGLDELEPEEPRKIVGFLVKVDEVYEYYATIVDGDDNEDYGHVLKIPVGCIVDKTELTLH</sequence>
<proteinExistence type="predicted"/>
<accession>A0A6H1ZKP5</accession>
<organism evidence="1">
    <name type="scientific">viral metagenome</name>
    <dbReference type="NCBI Taxonomy" id="1070528"/>
    <lineage>
        <taxon>unclassified sequences</taxon>
        <taxon>metagenomes</taxon>
        <taxon>organismal metagenomes</taxon>
    </lineage>
</organism>
<gene>
    <name evidence="1" type="ORF">TM448A00834_0005</name>
</gene>
<name>A0A6H1ZKP5_9ZZZZ</name>
<reference evidence="1" key="1">
    <citation type="submission" date="2020-03" db="EMBL/GenBank/DDBJ databases">
        <title>The deep terrestrial virosphere.</title>
        <authorList>
            <person name="Holmfeldt K."/>
            <person name="Nilsson E."/>
            <person name="Simone D."/>
            <person name="Lopez-Fernandez M."/>
            <person name="Wu X."/>
            <person name="de Brujin I."/>
            <person name="Lundin D."/>
            <person name="Andersson A."/>
            <person name="Bertilsson S."/>
            <person name="Dopson M."/>
        </authorList>
    </citation>
    <scope>NUCLEOTIDE SEQUENCE</scope>
    <source>
        <strain evidence="1">TM448A00834</strain>
    </source>
</reference>
<protein>
    <submittedName>
        <fullName evidence="1">Uncharacterized protein</fullName>
    </submittedName>
</protein>
<dbReference type="AlphaFoldDB" id="A0A6H1ZKP5"/>